<keyword evidence="2" id="KW-0547">Nucleotide-binding</keyword>
<dbReference type="Pfam" id="PF05157">
    <property type="entry name" value="MshEN"/>
    <property type="match status" value="1"/>
</dbReference>
<dbReference type="InterPro" id="IPR027417">
    <property type="entry name" value="P-loop_NTPase"/>
</dbReference>
<dbReference type="GO" id="GO:0005886">
    <property type="term" value="C:plasma membrane"/>
    <property type="evidence" value="ECO:0007669"/>
    <property type="project" value="TreeGrafter"/>
</dbReference>
<dbReference type="PANTHER" id="PTHR30258:SF1">
    <property type="entry name" value="PROTEIN TRANSPORT PROTEIN HOFB HOMOLOG"/>
    <property type="match status" value="1"/>
</dbReference>
<dbReference type="GO" id="GO:0005524">
    <property type="term" value="F:ATP binding"/>
    <property type="evidence" value="ECO:0007669"/>
    <property type="project" value="UniProtKB-KW"/>
</dbReference>
<evidence type="ECO:0000313" key="6">
    <source>
        <dbReference type="Proteomes" id="UP000004756"/>
    </source>
</evidence>
<dbReference type="SUPFAM" id="SSF52540">
    <property type="entry name" value="P-loop containing nucleoside triphosphate hydrolases"/>
    <property type="match status" value="1"/>
</dbReference>
<reference evidence="5 6" key="1">
    <citation type="submission" date="2009-01" db="EMBL/GenBank/DDBJ databases">
        <authorList>
            <person name="Fulton L."/>
            <person name="Clifton S."/>
            <person name="Fulton B."/>
            <person name="Xu J."/>
            <person name="Minx P."/>
            <person name="Pepin K.H."/>
            <person name="Johnson M."/>
            <person name="Bhonagiri V."/>
            <person name="Nash W.E."/>
            <person name="Mardis E.R."/>
            <person name="Wilson R.K."/>
        </authorList>
    </citation>
    <scope>NUCLEOTIDE SEQUENCE [LARGE SCALE GENOMIC DNA]</scope>
    <source>
        <strain evidence="5 6">DSM 15981</strain>
    </source>
</reference>
<dbReference type="InterPro" id="IPR001482">
    <property type="entry name" value="T2SS/T4SS_dom"/>
</dbReference>
<evidence type="ECO:0000256" key="1">
    <source>
        <dbReference type="ARBA" id="ARBA00006611"/>
    </source>
</evidence>
<evidence type="ECO:0000259" key="4">
    <source>
        <dbReference type="SMART" id="SM00382"/>
    </source>
</evidence>
<dbReference type="Gene3D" id="1.10.40.70">
    <property type="match status" value="1"/>
</dbReference>
<dbReference type="GO" id="GO:0016887">
    <property type="term" value="F:ATP hydrolysis activity"/>
    <property type="evidence" value="ECO:0007669"/>
    <property type="project" value="TreeGrafter"/>
</dbReference>
<proteinExistence type="inferred from homology"/>
<evidence type="ECO:0000256" key="2">
    <source>
        <dbReference type="ARBA" id="ARBA00022741"/>
    </source>
</evidence>
<name>C0D955_9FIRM</name>
<dbReference type="InterPro" id="IPR003593">
    <property type="entry name" value="AAA+_ATPase"/>
</dbReference>
<dbReference type="PANTHER" id="PTHR30258">
    <property type="entry name" value="TYPE II SECRETION SYSTEM PROTEIN GSPE-RELATED"/>
    <property type="match status" value="1"/>
</dbReference>
<evidence type="ECO:0000256" key="3">
    <source>
        <dbReference type="ARBA" id="ARBA00022840"/>
    </source>
</evidence>
<dbReference type="Pfam" id="PF00437">
    <property type="entry name" value="T2SSE"/>
    <property type="match status" value="1"/>
</dbReference>
<keyword evidence="6" id="KW-1185">Reference proteome</keyword>
<organism evidence="5 6">
    <name type="scientific">[Clostridium] asparagiforme DSM 15981</name>
    <dbReference type="NCBI Taxonomy" id="518636"/>
    <lineage>
        <taxon>Bacteria</taxon>
        <taxon>Bacillati</taxon>
        <taxon>Bacillota</taxon>
        <taxon>Clostridia</taxon>
        <taxon>Lachnospirales</taxon>
        <taxon>Lachnospiraceae</taxon>
        <taxon>Enterocloster</taxon>
    </lineage>
</organism>
<dbReference type="Gene3D" id="3.40.50.300">
    <property type="entry name" value="P-loop containing nucleotide triphosphate hydrolases"/>
    <property type="match status" value="1"/>
</dbReference>
<dbReference type="SMART" id="SM00382">
    <property type="entry name" value="AAA"/>
    <property type="match status" value="1"/>
</dbReference>
<comment type="similarity">
    <text evidence="1">Belongs to the GSP E family.</text>
</comment>
<gene>
    <name evidence="5" type="ORF">CLOSTASPAR_05804</name>
</gene>
<feature type="domain" description="AAA+ ATPase" evidence="4">
    <location>
        <begin position="361"/>
        <end position="484"/>
    </location>
</feature>
<keyword evidence="3" id="KW-0067">ATP-binding</keyword>
<dbReference type="EMBL" id="ACCJ01000476">
    <property type="protein sequence ID" value="EEG52143.1"/>
    <property type="molecule type" value="Genomic_DNA"/>
</dbReference>
<dbReference type="CDD" id="cd01129">
    <property type="entry name" value="PulE-GspE-like"/>
    <property type="match status" value="1"/>
</dbReference>
<evidence type="ECO:0000313" key="5">
    <source>
        <dbReference type="EMBL" id="EEG52143.1"/>
    </source>
</evidence>
<dbReference type="Gene3D" id="3.30.300.160">
    <property type="entry name" value="Type II secretion system, protein E, N-terminal domain"/>
    <property type="match status" value="1"/>
</dbReference>
<dbReference type="Gene3D" id="3.30.450.90">
    <property type="match status" value="1"/>
</dbReference>
<dbReference type="HOGENOM" id="CLU_013446_10_6_9"/>
<dbReference type="Proteomes" id="UP000004756">
    <property type="component" value="Unassembled WGS sequence"/>
</dbReference>
<reference evidence="5 6" key="2">
    <citation type="submission" date="2009-02" db="EMBL/GenBank/DDBJ databases">
        <title>Draft genome sequence of Clostridium asparagiforme (DSM 15981).</title>
        <authorList>
            <person name="Sudarsanam P."/>
            <person name="Ley R."/>
            <person name="Guruge J."/>
            <person name="Turnbaugh P.J."/>
            <person name="Mahowald M."/>
            <person name="Liep D."/>
            <person name="Gordon J."/>
        </authorList>
    </citation>
    <scope>NUCLEOTIDE SEQUENCE [LARGE SCALE GENOMIC DNA]</scope>
    <source>
        <strain evidence="5 6">DSM 15981</strain>
    </source>
</reference>
<accession>C0D955</accession>
<dbReference type="AlphaFoldDB" id="C0D955"/>
<dbReference type="InterPro" id="IPR007831">
    <property type="entry name" value="T2SS_GspE_N"/>
</dbReference>
<dbReference type="SUPFAM" id="SSF160246">
    <property type="entry name" value="EspE N-terminal domain-like"/>
    <property type="match status" value="1"/>
</dbReference>
<dbReference type="InterPro" id="IPR037257">
    <property type="entry name" value="T2SS_E_N_sf"/>
</dbReference>
<protein>
    <submittedName>
        <fullName evidence="5">Type II/IV secretion system protein</fullName>
    </submittedName>
</protein>
<sequence>MQKWSKKTENLRFGREIVIDYQIKRVYNKNILNIQRSFFVGSEEEQNVIYKRLGDLLLSVGLINEEQLNHALQLQKETKERLGTLLIDRGVITEKQLIEALQMQLGIEFVDLSKIDIDPRMSAQVPKNIARKFGVVPVRVEKDSLYLAMKDPMNFMAIEEAKTASRKRVIPMISTANSIDRAIMNLYGNEGVARAIEEMRQSGNTEQSPESAVPSLEIGDEDTISAPTVRLVNSIIERAVTERVSDIHIEPRETDVAVRMRIDGMLHKILTVPKDLQSSVISRIKIMGGMNIAERRIPLDGRANVRIKSQDIDLRISTLPLIYGEKVVIRLLNKSTDLLNKAGIGLSGPDLDKYAKLISNHSGVILIVGPTGSGKSSTMYTMIGELNREEVNLVTLEDPVEYNISGVNQVQINEKVDMTFANGLRSILRQDPDIIAVGEIRDGETAEIAMRAAITGHLVLSTIHTNDAISTIDRLKDIGVEPYLIASALNGIISQRLVRRICPNCKTAYKPTQEDLEILGMDRDSDVTFYKGKGCPYCFDTGYRGRTGVFEILMMNRETRRCIAEGGSKEQLVQAAEGADYVSIRDNCRRLVLEGVTTADEARRTINSIEG</sequence>
<comment type="caution">
    <text evidence="5">The sequence shown here is derived from an EMBL/GenBank/DDBJ whole genome shotgun (WGS) entry which is preliminary data.</text>
</comment>